<evidence type="ECO:0000313" key="11">
    <source>
        <dbReference type="EMBL" id="HGU33259.1"/>
    </source>
</evidence>
<dbReference type="GO" id="GO:0070401">
    <property type="term" value="F:NADP+ binding"/>
    <property type="evidence" value="ECO:0007669"/>
    <property type="project" value="UniProtKB-UniRule"/>
</dbReference>
<dbReference type="GO" id="GO:0042351">
    <property type="term" value="P:'de novo' GDP-L-fucose biosynthetic process"/>
    <property type="evidence" value="ECO:0007669"/>
    <property type="project" value="UniProtKB-UniRule"/>
</dbReference>
<feature type="binding site" evidence="9">
    <location>
        <begin position="16"/>
        <end position="22"/>
    </location>
    <ligand>
        <name>NADP(+)</name>
        <dbReference type="ChEBI" id="CHEBI:58349"/>
    </ligand>
</feature>
<organism evidence="11">
    <name type="scientific">Desulfatirhabdium butyrativorans</name>
    <dbReference type="NCBI Taxonomy" id="340467"/>
    <lineage>
        <taxon>Bacteria</taxon>
        <taxon>Pseudomonadati</taxon>
        <taxon>Thermodesulfobacteriota</taxon>
        <taxon>Desulfobacteria</taxon>
        <taxon>Desulfobacterales</taxon>
        <taxon>Desulfatirhabdiaceae</taxon>
        <taxon>Desulfatirhabdium</taxon>
    </lineage>
</organism>
<keyword evidence="6 9" id="KW-0413">Isomerase</keyword>
<dbReference type="InterPro" id="IPR036291">
    <property type="entry name" value="NAD(P)-bd_dom_sf"/>
</dbReference>
<sequence>MTHAVLDPDLKIFVAGHRGMVGSAIVRKLTECGHRNILVRSRTEVDLLDASAVRTFFETKRPDIVVLAAAKVGGILANSTYPADFIYQNLMIEANVIHEAWKAGIERLLFLGSSCIYPRNAEQPIREEALLSGYLEPTNKAYAVAKISGIVLCESYNLQYGCRYRCVMPTNLYGPNDNYDLMHSHVLPAMIRKFHLGRLALEGNWKAIERDEATFGAIPDDVRSGLKAEGGANILLWGTGSPRREFLYVDDLADACLFVLGIPDDVWDEQITSQAVTHVNIGAGEDVSIRELAEMVRDVVGFEGDIVWDSGKPDGMPRKWLDVSRMNRLGWRPKIDLKRGIEMTYRQYLTTAGYR</sequence>
<reference evidence="11" key="1">
    <citation type="journal article" date="2020" name="mSystems">
        <title>Genome- and Community-Level Interaction Insights into Carbon Utilization and Element Cycling Functions of Hydrothermarchaeota in Hydrothermal Sediment.</title>
        <authorList>
            <person name="Zhou Z."/>
            <person name="Liu Y."/>
            <person name="Xu W."/>
            <person name="Pan J."/>
            <person name="Luo Z.H."/>
            <person name="Li M."/>
        </authorList>
    </citation>
    <scope>NUCLEOTIDE SEQUENCE [LARGE SCALE GENOMIC DNA]</scope>
    <source>
        <strain evidence="11">SpSt-477</strain>
    </source>
</reference>
<dbReference type="PANTHER" id="PTHR43238">
    <property type="entry name" value="GDP-L-FUCOSE SYNTHASE"/>
    <property type="match status" value="1"/>
</dbReference>
<feature type="active site" description="Proton donor/acceptor" evidence="9">
    <location>
        <position position="142"/>
    </location>
</feature>
<dbReference type="UniPathway" id="UPA00128">
    <property type="reaction ID" value="UER00191"/>
</dbReference>
<accession>A0A7C4RSV0</accession>
<dbReference type="AlphaFoldDB" id="A0A7C4RSV0"/>
<feature type="site" description="Important for catalytic activity" evidence="9">
    <location>
        <position position="115"/>
    </location>
</feature>
<dbReference type="HAMAP" id="MF_00956">
    <property type="entry name" value="GDP_fucose_synth"/>
    <property type="match status" value="1"/>
</dbReference>
<feature type="binding site" evidence="9">
    <location>
        <begin position="111"/>
        <end position="114"/>
    </location>
    <ligand>
        <name>NADP(+)</name>
        <dbReference type="ChEBI" id="CHEBI:58349"/>
    </ligand>
</feature>
<comment type="catalytic activity">
    <reaction evidence="8 9">
        <text>GDP-beta-L-fucose + NADP(+) = GDP-4-dehydro-alpha-D-rhamnose + NADPH + H(+)</text>
        <dbReference type="Rhea" id="RHEA:18885"/>
        <dbReference type="ChEBI" id="CHEBI:15378"/>
        <dbReference type="ChEBI" id="CHEBI:57273"/>
        <dbReference type="ChEBI" id="CHEBI:57783"/>
        <dbReference type="ChEBI" id="CHEBI:57964"/>
        <dbReference type="ChEBI" id="CHEBI:58349"/>
        <dbReference type="EC" id="1.1.1.271"/>
    </reaction>
</comment>
<dbReference type="EMBL" id="DSUH01000242">
    <property type="protein sequence ID" value="HGU33259.1"/>
    <property type="molecule type" value="Genomic_DNA"/>
</dbReference>
<proteinExistence type="inferred from homology"/>
<feature type="binding site" evidence="9">
    <location>
        <position position="146"/>
    </location>
    <ligand>
        <name>NADP(+)</name>
        <dbReference type="ChEBI" id="CHEBI:58349"/>
    </ligand>
</feature>
<name>A0A7C4RSV0_9BACT</name>
<comment type="function">
    <text evidence="9">Catalyzes the two-step NADP-dependent conversion of GDP-4-dehydro-6-deoxy-D-mannose to GDP-fucose, involving an epimerase and a reductase reaction.</text>
</comment>
<feature type="binding site" evidence="9">
    <location>
        <position position="244"/>
    </location>
    <ligand>
        <name>substrate</name>
    </ligand>
</feature>
<dbReference type="InterPro" id="IPR028614">
    <property type="entry name" value="GDP_fucose/colitose_synth"/>
</dbReference>
<dbReference type="Gene3D" id="3.90.25.10">
    <property type="entry name" value="UDP-galactose 4-epimerase, domain 1"/>
    <property type="match status" value="1"/>
</dbReference>
<dbReference type="Gene3D" id="3.40.50.720">
    <property type="entry name" value="NAD(P)-binding Rossmann-like Domain"/>
    <property type="match status" value="1"/>
</dbReference>
<feature type="site" description="Important for catalytic activity" evidence="9">
    <location>
        <position position="113"/>
    </location>
</feature>
<comment type="caution">
    <text evidence="11">The sequence shown here is derived from an EMBL/GenBank/DDBJ whole genome shotgun (WGS) entry which is preliminary data.</text>
</comment>
<comment type="pathway">
    <text evidence="1 9">Nucleotide-sugar biosynthesis; GDP-L-fucose biosynthesis via de novo pathway; GDP-L-fucose from GDP-alpha-D-mannose: step 2/2.</text>
</comment>
<evidence type="ECO:0000256" key="6">
    <source>
        <dbReference type="ARBA" id="ARBA00023235"/>
    </source>
</evidence>
<evidence type="ECO:0000256" key="4">
    <source>
        <dbReference type="ARBA" id="ARBA00022857"/>
    </source>
</evidence>
<feature type="binding site" evidence="9">
    <location>
        <begin position="169"/>
        <end position="172"/>
    </location>
    <ligand>
        <name>NADP(+)</name>
        <dbReference type="ChEBI" id="CHEBI:58349"/>
    </ligand>
</feature>
<dbReference type="Pfam" id="PF01370">
    <property type="entry name" value="Epimerase"/>
    <property type="match status" value="1"/>
</dbReference>
<dbReference type="SUPFAM" id="SSF51735">
    <property type="entry name" value="NAD(P)-binding Rossmann-fold domains"/>
    <property type="match status" value="1"/>
</dbReference>
<feature type="binding site" evidence="9">
    <location>
        <position position="193"/>
    </location>
    <ligand>
        <name>substrate</name>
    </ligand>
</feature>
<protein>
    <recommendedName>
        <fullName evidence="3 9">GDP-L-fucose synthase</fullName>
        <ecNumber evidence="3 9">1.1.1.271</ecNumber>
    </recommendedName>
    <alternativeName>
        <fullName evidence="9">GDP-4-keto-6-deoxy-D-mannose-3,5-epimerase-4-reductase</fullName>
    </alternativeName>
</protein>
<dbReference type="GO" id="GO:0016853">
    <property type="term" value="F:isomerase activity"/>
    <property type="evidence" value="ECO:0007669"/>
    <property type="project" value="UniProtKB-KW"/>
</dbReference>
<keyword evidence="4 9" id="KW-0521">NADP</keyword>
<dbReference type="PANTHER" id="PTHR43238:SF1">
    <property type="entry name" value="GDP-L-FUCOSE SYNTHASE"/>
    <property type="match status" value="1"/>
</dbReference>
<evidence type="ECO:0000256" key="8">
    <source>
        <dbReference type="ARBA" id="ARBA00051935"/>
    </source>
</evidence>
<evidence type="ECO:0000256" key="3">
    <source>
        <dbReference type="ARBA" id="ARBA00012371"/>
    </source>
</evidence>
<evidence type="ECO:0000256" key="1">
    <source>
        <dbReference type="ARBA" id="ARBA00004883"/>
    </source>
</evidence>
<comment type="similarity">
    <text evidence="2 9">Belongs to the NAD(P)-dependent epimerase/dehydratase family. Fucose synthase subfamily.</text>
</comment>
<keyword evidence="7 9" id="KW-0511">Multifunctional enzyme</keyword>
<dbReference type="CDD" id="cd05239">
    <property type="entry name" value="GDP_FS_SDR_e"/>
    <property type="match status" value="1"/>
</dbReference>
<gene>
    <name evidence="9" type="primary">fcl</name>
    <name evidence="11" type="ORF">ENS29_10445</name>
</gene>
<evidence type="ECO:0000259" key="10">
    <source>
        <dbReference type="Pfam" id="PF01370"/>
    </source>
</evidence>
<evidence type="ECO:0000256" key="5">
    <source>
        <dbReference type="ARBA" id="ARBA00023002"/>
    </source>
</evidence>
<feature type="binding site" evidence="9">
    <location>
        <position position="237"/>
    </location>
    <ligand>
        <name>substrate</name>
    </ligand>
</feature>
<feature type="binding site" evidence="9">
    <location>
        <position position="314"/>
    </location>
    <ligand>
        <name>substrate</name>
    </ligand>
</feature>
<dbReference type="InterPro" id="IPR001509">
    <property type="entry name" value="Epimerase_deHydtase"/>
</dbReference>
<dbReference type="EC" id="1.1.1.271" evidence="3 9"/>
<keyword evidence="5 9" id="KW-0560">Oxidoreductase</keyword>
<feature type="domain" description="NAD-dependent epimerase/dehydratase" evidence="10">
    <location>
        <begin position="12"/>
        <end position="267"/>
    </location>
</feature>
<feature type="binding site" evidence="9">
    <location>
        <position position="185"/>
    </location>
    <ligand>
        <name>NADP(+)</name>
        <dbReference type="ChEBI" id="CHEBI:58349"/>
    </ligand>
</feature>
<evidence type="ECO:0000256" key="9">
    <source>
        <dbReference type="HAMAP-Rule" id="MF_00956"/>
    </source>
</evidence>
<dbReference type="FunFam" id="3.40.50.720:FF:000101">
    <property type="entry name" value="GDP-L-fucose synthase"/>
    <property type="match status" value="1"/>
</dbReference>
<evidence type="ECO:0000256" key="7">
    <source>
        <dbReference type="ARBA" id="ARBA00023268"/>
    </source>
</evidence>
<dbReference type="GO" id="GO:0050577">
    <property type="term" value="F:GDP-L-fucose synthase activity"/>
    <property type="evidence" value="ECO:0007669"/>
    <property type="project" value="UniProtKB-UniRule"/>
</dbReference>
<evidence type="ECO:0000256" key="2">
    <source>
        <dbReference type="ARBA" id="ARBA00005959"/>
    </source>
</evidence>